<comment type="caution">
    <text evidence="5">The sequence shown here is derived from an EMBL/GenBank/DDBJ whole genome shotgun (WGS) entry which is preliminary data.</text>
</comment>
<protein>
    <recommendedName>
        <fullName evidence="4">Letm1 RBD domain-containing protein</fullName>
    </recommendedName>
</protein>
<evidence type="ECO:0000256" key="2">
    <source>
        <dbReference type="SAM" id="MobiDB-lite"/>
    </source>
</evidence>
<keyword evidence="3" id="KW-0812">Transmembrane</keyword>
<dbReference type="Pfam" id="PF07766">
    <property type="entry name" value="LETM1_RBD"/>
    <property type="match status" value="1"/>
</dbReference>
<keyword evidence="3" id="KW-0472">Membrane</keyword>
<feature type="region of interest" description="Disordered" evidence="2">
    <location>
        <begin position="250"/>
        <end position="270"/>
    </location>
</feature>
<dbReference type="EMBL" id="JALJOS010000039">
    <property type="protein sequence ID" value="KAK9821246.1"/>
    <property type="molecule type" value="Genomic_DNA"/>
</dbReference>
<organism evidence="5 6">
    <name type="scientific">Apatococcus lobatus</name>
    <dbReference type="NCBI Taxonomy" id="904363"/>
    <lineage>
        <taxon>Eukaryota</taxon>
        <taxon>Viridiplantae</taxon>
        <taxon>Chlorophyta</taxon>
        <taxon>core chlorophytes</taxon>
        <taxon>Trebouxiophyceae</taxon>
        <taxon>Chlorellales</taxon>
        <taxon>Chlorellaceae</taxon>
        <taxon>Apatococcus</taxon>
    </lineage>
</organism>
<dbReference type="InterPro" id="IPR033122">
    <property type="entry name" value="LETM1-like_RBD"/>
</dbReference>
<dbReference type="AlphaFoldDB" id="A0AAW1QII5"/>
<sequence length="740" mass="81426">MLGLHLSATGPHTLHEQRSLPSYVGFSPCRSPAAAACPRRATERFSASQLQSPVRQLDWSLAAVGAGNFRTADRASSASHQYWDGAHDAVEASVRRIWRLQVLVQLRKLYRNLLRAEQLLASPAPVYTNLAARGVKRKQPLTDEQEEEEQERMEAAVELVAEMQLTAEQLKSGLRALISGHSGFGAVFGPGSEKEMEERIVGRCRDRSGRLADRAARELRSLPFSTRSQAQAALDARNARYRLVGPGKLAALQQQSSSGSDDEEEGKDKRLRERLERAERLVGKFVAQTIQPAVQRARSTPLKGWVGFAKDGASYTRGLWERLNGADAAEAVGKTSLNELPHATSTREARQVTANRLSVEVEELEKKLQEMSKVRESRLRGAGIPNRARMASELRDMDNEVSALSRALAVRTLQLEMEFIYGCLEDEAMDITQGTNAAAFMLFRQGSSDEVALLVAEFELLDGQLANLCMAVDSQEAILINEDDLESVATEIPDMRSRLGIGDTTVFVRTGFSLLRLQLAVNQNAAKVGEGVRFFTRGLRLLGSDVANGGQLFYRAALGTTLKPREVAAIRRTVVDVLTFVPFAIILIAPITPVGHVLVFSFLQRYFPGFFPTQFTTRRQELMTRYEELKKQLLEAQSQAEAEDEEAELARAAAAVARLTAPAAPSEGAAKDAFWSAQRVRSRLFGRQKAGSGKNIKLSKLKEGSNEELEGPAARALFNLRKQVAAAQEETVAALPDDSR</sequence>
<dbReference type="GO" id="GO:0043022">
    <property type="term" value="F:ribosome binding"/>
    <property type="evidence" value="ECO:0007669"/>
    <property type="project" value="InterPro"/>
</dbReference>
<evidence type="ECO:0000313" key="5">
    <source>
        <dbReference type="EMBL" id="KAK9821246.1"/>
    </source>
</evidence>
<feature type="coiled-coil region" evidence="1">
    <location>
        <begin position="619"/>
        <end position="655"/>
    </location>
</feature>
<evidence type="ECO:0000259" key="4">
    <source>
        <dbReference type="Pfam" id="PF07766"/>
    </source>
</evidence>
<feature type="coiled-coil region" evidence="1">
    <location>
        <begin position="347"/>
        <end position="374"/>
    </location>
</feature>
<keyword evidence="6" id="KW-1185">Reference proteome</keyword>
<keyword evidence="3" id="KW-1133">Transmembrane helix</keyword>
<feature type="domain" description="Letm1 RBD" evidence="4">
    <location>
        <begin position="562"/>
        <end position="632"/>
    </location>
</feature>
<evidence type="ECO:0000313" key="6">
    <source>
        <dbReference type="Proteomes" id="UP001438707"/>
    </source>
</evidence>
<feature type="transmembrane region" description="Helical" evidence="3">
    <location>
        <begin position="580"/>
        <end position="603"/>
    </location>
</feature>
<dbReference type="Proteomes" id="UP001438707">
    <property type="component" value="Unassembled WGS sequence"/>
</dbReference>
<proteinExistence type="predicted"/>
<name>A0AAW1QII5_9CHLO</name>
<evidence type="ECO:0000256" key="3">
    <source>
        <dbReference type="SAM" id="Phobius"/>
    </source>
</evidence>
<gene>
    <name evidence="5" type="ORF">WJX74_000565</name>
</gene>
<accession>A0AAW1QII5</accession>
<feature type="compositionally biased region" description="Low complexity" evidence="2">
    <location>
        <begin position="250"/>
        <end position="259"/>
    </location>
</feature>
<keyword evidence="1" id="KW-0175">Coiled coil</keyword>
<evidence type="ECO:0000256" key="1">
    <source>
        <dbReference type="SAM" id="Coils"/>
    </source>
</evidence>
<reference evidence="5 6" key="1">
    <citation type="journal article" date="2024" name="Nat. Commun.">
        <title>Phylogenomics reveals the evolutionary origins of lichenization in chlorophyte algae.</title>
        <authorList>
            <person name="Puginier C."/>
            <person name="Libourel C."/>
            <person name="Otte J."/>
            <person name="Skaloud P."/>
            <person name="Haon M."/>
            <person name="Grisel S."/>
            <person name="Petersen M."/>
            <person name="Berrin J.G."/>
            <person name="Delaux P.M."/>
            <person name="Dal Grande F."/>
            <person name="Keller J."/>
        </authorList>
    </citation>
    <scope>NUCLEOTIDE SEQUENCE [LARGE SCALE GENOMIC DNA]</scope>
    <source>
        <strain evidence="5 6">SAG 2145</strain>
    </source>
</reference>